<name>A0A2T7D7S7_9POAL</name>
<dbReference type="Gramene" id="PUZ51600">
    <property type="protein sequence ID" value="PUZ51600"/>
    <property type="gene ID" value="GQ55_6G201200"/>
</dbReference>
<evidence type="ECO:0000313" key="2">
    <source>
        <dbReference type="Proteomes" id="UP000244336"/>
    </source>
</evidence>
<gene>
    <name evidence="1" type="ORF">GQ55_6G201200</name>
</gene>
<proteinExistence type="predicted"/>
<keyword evidence="2" id="KW-1185">Reference proteome</keyword>
<dbReference type="AlphaFoldDB" id="A0A2T7D7S7"/>
<organism evidence="1 2">
    <name type="scientific">Panicum hallii var. hallii</name>
    <dbReference type="NCBI Taxonomy" id="1504633"/>
    <lineage>
        <taxon>Eukaryota</taxon>
        <taxon>Viridiplantae</taxon>
        <taxon>Streptophyta</taxon>
        <taxon>Embryophyta</taxon>
        <taxon>Tracheophyta</taxon>
        <taxon>Spermatophyta</taxon>
        <taxon>Magnoliopsida</taxon>
        <taxon>Liliopsida</taxon>
        <taxon>Poales</taxon>
        <taxon>Poaceae</taxon>
        <taxon>PACMAD clade</taxon>
        <taxon>Panicoideae</taxon>
        <taxon>Panicodae</taxon>
        <taxon>Paniceae</taxon>
        <taxon>Panicinae</taxon>
        <taxon>Panicum</taxon>
        <taxon>Panicum sect. Panicum</taxon>
    </lineage>
</organism>
<evidence type="ECO:0000313" key="1">
    <source>
        <dbReference type="EMBL" id="PUZ51600.1"/>
    </source>
</evidence>
<dbReference type="Proteomes" id="UP000244336">
    <property type="component" value="Chromosome 6"/>
</dbReference>
<sequence>MVVRKDGDGGAVPPRGGTGVFRAFRDDDARSLSRLTGRAPGRFCVGIEMQSFFFKGEMQRLCKTECYTLFPAGSHQFSFQNGLVGHSVISEYNNASKSVFSEVVARIRNRSGYNRWITTGLRFQSCVQSQ</sequence>
<accession>A0A2T7D7S7</accession>
<dbReference type="EMBL" id="CM009754">
    <property type="protein sequence ID" value="PUZ51600.1"/>
    <property type="molecule type" value="Genomic_DNA"/>
</dbReference>
<protein>
    <submittedName>
        <fullName evidence="1">Uncharacterized protein</fullName>
    </submittedName>
</protein>
<reference evidence="1 2" key="1">
    <citation type="submission" date="2018-04" db="EMBL/GenBank/DDBJ databases">
        <title>WGS assembly of Panicum hallii var. hallii HAL2.</title>
        <authorList>
            <person name="Lovell J."/>
            <person name="Jenkins J."/>
            <person name="Lowry D."/>
            <person name="Mamidi S."/>
            <person name="Sreedasyam A."/>
            <person name="Weng X."/>
            <person name="Barry K."/>
            <person name="Bonette J."/>
            <person name="Campitelli B."/>
            <person name="Daum C."/>
            <person name="Gordon S."/>
            <person name="Gould B."/>
            <person name="Lipzen A."/>
            <person name="MacQueen A."/>
            <person name="Palacio-Mejia J."/>
            <person name="Plott C."/>
            <person name="Shakirov E."/>
            <person name="Shu S."/>
            <person name="Yoshinaga Y."/>
            <person name="Zane M."/>
            <person name="Rokhsar D."/>
            <person name="Grimwood J."/>
            <person name="Schmutz J."/>
            <person name="Juenger T."/>
        </authorList>
    </citation>
    <scope>NUCLEOTIDE SEQUENCE [LARGE SCALE GENOMIC DNA]</scope>
    <source>
        <strain evidence="2">cv. HAL2</strain>
    </source>
</reference>